<reference evidence="7" key="1">
    <citation type="submission" date="2022-02" db="EMBL/GenBank/DDBJ databases">
        <authorList>
            <person name="King R."/>
        </authorList>
    </citation>
    <scope>NUCLEOTIDE SEQUENCE</scope>
</reference>
<name>A0A9P0I619_SPOLI</name>
<dbReference type="PANTHER" id="PTHR18919:SF107">
    <property type="entry name" value="ACETYL-COA ACETYLTRANSFERASE, CYTOSOLIC"/>
    <property type="match status" value="1"/>
</dbReference>
<feature type="domain" description="Thiolase C-terminal" evidence="6">
    <location>
        <begin position="273"/>
        <end position="394"/>
    </location>
</feature>
<dbReference type="GO" id="GO:0006635">
    <property type="term" value="P:fatty acid beta-oxidation"/>
    <property type="evidence" value="ECO:0007669"/>
    <property type="project" value="TreeGrafter"/>
</dbReference>
<comment type="similarity">
    <text evidence="1 4">Belongs to the thiolase-like superfamily. Thiolase family.</text>
</comment>
<dbReference type="SUPFAM" id="SSF53901">
    <property type="entry name" value="Thiolase-like"/>
    <property type="match status" value="2"/>
</dbReference>
<evidence type="ECO:0000313" key="7">
    <source>
        <dbReference type="EMBL" id="CAH1640065.1"/>
    </source>
</evidence>
<dbReference type="PANTHER" id="PTHR18919">
    <property type="entry name" value="ACETYL-COA C-ACYLTRANSFERASE"/>
    <property type="match status" value="1"/>
</dbReference>
<dbReference type="Gene3D" id="3.40.47.10">
    <property type="match status" value="1"/>
</dbReference>
<keyword evidence="3 4" id="KW-0012">Acyltransferase</keyword>
<proteinExistence type="inferred from homology"/>
<dbReference type="InterPro" id="IPR016039">
    <property type="entry name" value="Thiolase-like"/>
</dbReference>
<dbReference type="GO" id="GO:0005739">
    <property type="term" value="C:mitochondrion"/>
    <property type="evidence" value="ECO:0007669"/>
    <property type="project" value="TreeGrafter"/>
</dbReference>
<feature type="domain" description="Thiolase N-terminal" evidence="5">
    <location>
        <begin position="9"/>
        <end position="266"/>
    </location>
</feature>
<dbReference type="Pfam" id="PF02803">
    <property type="entry name" value="Thiolase_C"/>
    <property type="match status" value="1"/>
</dbReference>
<gene>
    <name evidence="7" type="ORF">SPLIT_LOCUS5421</name>
</gene>
<evidence type="ECO:0000256" key="3">
    <source>
        <dbReference type="ARBA" id="ARBA00023315"/>
    </source>
</evidence>
<dbReference type="NCBIfam" id="TIGR01930">
    <property type="entry name" value="AcCoA-C-Actrans"/>
    <property type="match status" value="1"/>
</dbReference>
<keyword evidence="8" id="KW-1185">Reference proteome</keyword>
<dbReference type="Proteomes" id="UP001153321">
    <property type="component" value="Chromosome 20"/>
</dbReference>
<dbReference type="CDD" id="cd00751">
    <property type="entry name" value="thiolase"/>
    <property type="match status" value="1"/>
</dbReference>
<evidence type="ECO:0000256" key="4">
    <source>
        <dbReference type="RuleBase" id="RU003557"/>
    </source>
</evidence>
<dbReference type="InterPro" id="IPR020613">
    <property type="entry name" value="Thiolase_CS"/>
</dbReference>
<organism evidence="7 8">
    <name type="scientific">Spodoptera littoralis</name>
    <name type="common">Egyptian cotton leafworm</name>
    <dbReference type="NCBI Taxonomy" id="7109"/>
    <lineage>
        <taxon>Eukaryota</taxon>
        <taxon>Metazoa</taxon>
        <taxon>Ecdysozoa</taxon>
        <taxon>Arthropoda</taxon>
        <taxon>Hexapoda</taxon>
        <taxon>Insecta</taxon>
        <taxon>Pterygota</taxon>
        <taxon>Neoptera</taxon>
        <taxon>Endopterygota</taxon>
        <taxon>Lepidoptera</taxon>
        <taxon>Glossata</taxon>
        <taxon>Ditrysia</taxon>
        <taxon>Noctuoidea</taxon>
        <taxon>Noctuidae</taxon>
        <taxon>Amphipyrinae</taxon>
        <taxon>Spodoptera</taxon>
    </lineage>
</organism>
<protein>
    <submittedName>
        <fullName evidence="7">Uncharacterized protein</fullName>
    </submittedName>
</protein>
<dbReference type="InterPro" id="IPR020616">
    <property type="entry name" value="Thiolase_N"/>
</dbReference>
<dbReference type="InterPro" id="IPR020617">
    <property type="entry name" value="Thiolase_C"/>
</dbReference>
<sequence>MAVVAKKGVYIVAGKRTPFGMYGGMLRDVLAEDLLATSAVAALKASGMAADLVDTVNIGQAVSVAQSGYSGRHAALKTGIPAERPVLTVHKLSGSGFAGIICSAQEILIGSANISLAGGMESLSSIPYLIRDLRFGTHKGKTIQFEDYYQKCLFDTTCNMHLIQIADVVVAKYGVTRREADEFALRSYQKWRDADAKGIFNEELTPVSIKVKDREVLMTRDEIPQRSVTLEKFSSLPTSFKGGVTTSGNCCGNADGAGAVILTNEESLKLHELKPLARLVGWSYIALDPVMTGMAPVVAVQSLLKSTGLTINNMDLVDLHETFAVATVACARELEVDDEKLNVNGGAIALGHPPGATGTRIVSNLTYELRRRGLKRAITAASIAAGQGVAMIIETV</sequence>
<evidence type="ECO:0000259" key="5">
    <source>
        <dbReference type="Pfam" id="PF00108"/>
    </source>
</evidence>
<dbReference type="InterPro" id="IPR002155">
    <property type="entry name" value="Thiolase"/>
</dbReference>
<evidence type="ECO:0000313" key="8">
    <source>
        <dbReference type="Proteomes" id="UP001153321"/>
    </source>
</evidence>
<evidence type="ECO:0000256" key="1">
    <source>
        <dbReference type="ARBA" id="ARBA00010982"/>
    </source>
</evidence>
<dbReference type="PROSITE" id="PS00737">
    <property type="entry name" value="THIOLASE_2"/>
    <property type="match status" value="1"/>
</dbReference>
<dbReference type="PIRSF" id="PIRSF000429">
    <property type="entry name" value="Ac-CoA_Ac_transf"/>
    <property type="match status" value="1"/>
</dbReference>
<dbReference type="AlphaFoldDB" id="A0A9P0I619"/>
<dbReference type="GO" id="GO:0003985">
    <property type="term" value="F:acetyl-CoA C-acetyltransferase activity"/>
    <property type="evidence" value="ECO:0007669"/>
    <property type="project" value="TreeGrafter"/>
</dbReference>
<dbReference type="Pfam" id="PF00108">
    <property type="entry name" value="Thiolase_N"/>
    <property type="match status" value="1"/>
</dbReference>
<evidence type="ECO:0000259" key="6">
    <source>
        <dbReference type="Pfam" id="PF02803"/>
    </source>
</evidence>
<accession>A0A9P0I619</accession>
<evidence type="ECO:0000256" key="2">
    <source>
        <dbReference type="ARBA" id="ARBA00022679"/>
    </source>
</evidence>
<dbReference type="EMBL" id="LR824551">
    <property type="protein sequence ID" value="CAH1640065.1"/>
    <property type="molecule type" value="Genomic_DNA"/>
</dbReference>
<keyword evidence="2 4" id="KW-0808">Transferase</keyword>